<dbReference type="AlphaFoldDB" id="A0A124DXI3"/>
<dbReference type="PANTHER" id="PTHR33993:SF5">
    <property type="entry name" value="GLYOXALASE"/>
    <property type="match status" value="1"/>
</dbReference>
<dbReference type="Proteomes" id="UP000069697">
    <property type="component" value="Unassembled WGS sequence"/>
</dbReference>
<evidence type="ECO:0000259" key="1">
    <source>
        <dbReference type="PROSITE" id="PS51819"/>
    </source>
</evidence>
<comment type="caution">
    <text evidence="2">The sequence shown here is derived from an EMBL/GenBank/DDBJ whole genome shotgun (WGS) entry which is preliminary data.</text>
</comment>
<dbReference type="RefSeq" id="WP_062833923.1">
    <property type="nucleotide sequence ID" value="NZ_BCNV01000001.1"/>
</dbReference>
<dbReference type="SUPFAM" id="SSF54593">
    <property type="entry name" value="Glyoxalase/Bleomycin resistance protein/Dihydroxybiphenyl dioxygenase"/>
    <property type="match status" value="1"/>
</dbReference>
<evidence type="ECO:0000313" key="2">
    <source>
        <dbReference type="EMBL" id="GAS81183.1"/>
    </source>
</evidence>
<dbReference type="EMBL" id="BCNV01000001">
    <property type="protein sequence ID" value="GAS81183.1"/>
    <property type="molecule type" value="Genomic_DNA"/>
</dbReference>
<reference evidence="2 3" key="1">
    <citation type="journal article" date="2016" name="Genome Announc.">
        <title>Draft Genome Sequence of Paenibacillus amylolyticus Heshi-A3, Isolated from Fermented Rice Bran in a Japanese Fermented Seafood Dish.</title>
        <authorList>
            <person name="Akuzawa S."/>
            <person name="Nagaoka J."/>
            <person name="Kanekatsu M."/>
            <person name="Kubota E."/>
            <person name="Ohtake R."/>
            <person name="Suzuki T."/>
            <person name="Kanesaki Y."/>
        </authorList>
    </citation>
    <scope>NUCLEOTIDE SEQUENCE [LARGE SCALE GENOMIC DNA]</scope>
    <source>
        <strain evidence="2 3">Heshi-A3</strain>
    </source>
</reference>
<evidence type="ECO:0000313" key="3">
    <source>
        <dbReference type="Proteomes" id="UP000069697"/>
    </source>
</evidence>
<gene>
    <name evidence="2" type="ORF">PAHA3_1257</name>
</gene>
<dbReference type="InterPro" id="IPR052164">
    <property type="entry name" value="Anthracycline_SecMetBiosynth"/>
</dbReference>
<dbReference type="Gene3D" id="3.10.180.10">
    <property type="entry name" value="2,3-Dihydroxybiphenyl 1,2-Dioxygenase, domain 1"/>
    <property type="match status" value="1"/>
</dbReference>
<dbReference type="InterPro" id="IPR037523">
    <property type="entry name" value="VOC_core"/>
</dbReference>
<proteinExistence type="predicted"/>
<dbReference type="PANTHER" id="PTHR33993">
    <property type="entry name" value="GLYOXALASE-RELATED"/>
    <property type="match status" value="1"/>
</dbReference>
<name>A0A124DXI3_PAEAM</name>
<feature type="domain" description="VOC" evidence="1">
    <location>
        <begin position="8"/>
        <end position="124"/>
    </location>
</feature>
<dbReference type="Pfam" id="PF00903">
    <property type="entry name" value="Glyoxalase"/>
    <property type="match status" value="1"/>
</dbReference>
<sequence length="131" mass="15159">MGNGRILGIAYNVIPVKDLEVSAAWFVKHFGFNIRHQREGYLSLFRGDRPILDLIQSDNETRATFEVHQKKRWVITFFTDDIGSLHDYLTSENVKVGAVSDEGQYGKFFVLEDLDGNLFDVWEHDDCELNF</sequence>
<protein>
    <recommendedName>
        <fullName evidence="1">VOC domain-containing protein</fullName>
    </recommendedName>
</protein>
<accession>A0A124DXI3</accession>
<dbReference type="InterPro" id="IPR004360">
    <property type="entry name" value="Glyas_Fos-R_dOase_dom"/>
</dbReference>
<organism evidence="2 3">
    <name type="scientific">Paenibacillus amylolyticus</name>
    <dbReference type="NCBI Taxonomy" id="1451"/>
    <lineage>
        <taxon>Bacteria</taxon>
        <taxon>Bacillati</taxon>
        <taxon>Bacillota</taxon>
        <taxon>Bacilli</taxon>
        <taxon>Bacillales</taxon>
        <taxon>Paenibacillaceae</taxon>
        <taxon>Paenibacillus</taxon>
    </lineage>
</organism>
<dbReference type="InterPro" id="IPR029068">
    <property type="entry name" value="Glyas_Bleomycin-R_OHBP_Dase"/>
</dbReference>
<dbReference type="PROSITE" id="PS51819">
    <property type="entry name" value="VOC"/>
    <property type="match status" value="1"/>
</dbReference>
<reference evidence="3" key="2">
    <citation type="submission" date="2016-01" db="EMBL/GenBank/DDBJ databases">
        <title>Draft Genome Sequence of Paenibacillus amylolyticus Heshi-A3 that Was Isolated from Fermented Rice Bran with Aging Salted Mackerel, Which Was Named Heshiko as Traditional Fermented Seafood in Japan.</title>
        <authorList>
            <person name="Akuzawa S."/>
            <person name="Nakagawa J."/>
            <person name="Kanekatsu T."/>
            <person name="Kubota E."/>
            <person name="Ohtake R."/>
            <person name="Suzuki T."/>
            <person name="Kanesaki Y."/>
        </authorList>
    </citation>
    <scope>NUCLEOTIDE SEQUENCE [LARGE SCALE GENOMIC DNA]</scope>
    <source>
        <strain evidence="3">Heshi-A3</strain>
    </source>
</reference>